<dbReference type="RefSeq" id="WP_185797814.1">
    <property type="nucleotide sequence ID" value="NZ_JACLQD010000003.1"/>
</dbReference>
<evidence type="ECO:0000313" key="3">
    <source>
        <dbReference type="Proteomes" id="UP000555411"/>
    </source>
</evidence>
<feature type="transmembrane region" description="Helical" evidence="1">
    <location>
        <begin position="142"/>
        <end position="166"/>
    </location>
</feature>
<gene>
    <name evidence="2" type="ORF">H7F16_11870</name>
</gene>
<name>A0A842I995_9RHOB</name>
<evidence type="ECO:0000313" key="2">
    <source>
        <dbReference type="EMBL" id="MBC2836205.1"/>
    </source>
</evidence>
<protein>
    <submittedName>
        <fullName evidence="2">Uncharacterized protein</fullName>
    </submittedName>
</protein>
<keyword evidence="1" id="KW-0812">Transmembrane</keyword>
<proteinExistence type="predicted"/>
<keyword evidence="1" id="KW-0472">Membrane</keyword>
<reference evidence="2 3" key="1">
    <citation type="journal article" date="2017" name="Int. J. Syst. Evol. Microbiol.">
        <title>Gemmobacter straminiformis sp. nov., isolated from an artificial fountain.</title>
        <authorList>
            <person name="Kang J.Y."/>
            <person name="Kim M.J."/>
            <person name="Chun J."/>
            <person name="Son K.P."/>
            <person name="Jahng K.Y."/>
        </authorList>
    </citation>
    <scope>NUCLEOTIDE SEQUENCE [LARGE SCALE GENOMIC DNA]</scope>
    <source>
        <strain evidence="2 3">CAM-8</strain>
    </source>
</reference>
<dbReference type="EMBL" id="JACLQD010000003">
    <property type="protein sequence ID" value="MBC2836205.1"/>
    <property type="molecule type" value="Genomic_DNA"/>
</dbReference>
<organism evidence="2 3">
    <name type="scientific">Paragemmobacter straminiformis</name>
    <dbReference type="NCBI Taxonomy" id="2045119"/>
    <lineage>
        <taxon>Bacteria</taxon>
        <taxon>Pseudomonadati</taxon>
        <taxon>Pseudomonadota</taxon>
        <taxon>Alphaproteobacteria</taxon>
        <taxon>Rhodobacterales</taxon>
        <taxon>Paracoccaceae</taxon>
        <taxon>Paragemmobacter</taxon>
    </lineage>
</organism>
<dbReference type="Proteomes" id="UP000555411">
    <property type="component" value="Unassembled WGS sequence"/>
</dbReference>
<keyword evidence="1" id="KW-1133">Transmembrane helix</keyword>
<evidence type="ECO:0000256" key="1">
    <source>
        <dbReference type="SAM" id="Phobius"/>
    </source>
</evidence>
<keyword evidence="3" id="KW-1185">Reference proteome</keyword>
<dbReference type="AlphaFoldDB" id="A0A842I995"/>
<sequence>MPAINELRYVAHHLINAVAPVDSNVDTAKELQRAINHCKRATYEASEAGILFAFDRIDLFKQDYRKVMISSVVPDWSDILALCADVTQRIAEAREAGEDKTPDHSDFERLFERLVAICNRLDTARDEMNKLVQRESKAARRFLLTIVIALLGVVVTIGATVVTLALQ</sequence>
<accession>A0A842I995</accession>
<comment type="caution">
    <text evidence="2">The sequence shown here is derived from an EMBL/GenBank/DDBJ whole genome shotgun (WGS) entry which is preliminary data.</text>
</comment>